<proteinExistence type="predicted"/>
<sequence length="129" mass="14661">MAIPCHIIIEGNSAIIYASRNGAPEKVRRLLQPFLAKFWQEREAAGEYHNTPECLAAQIIVRLGFEICEDDYSNLRIGTNVYDPDVEYLYAIALDQSVTVWVPQEEYRQNPSLGLAACRQLEAEGWKSE</sequence>
<keyword evidence="1" id="KW-0418">Kinase</keyword>
<dbReference type="GO" id="GO:0016301">
    <property type="term" value="F:kinase activity"/>
    <property type="evidence" value="ECO:0007669"/>
    <property type="project" value="UniProtKB-KW"/>
</dbReference>
<name>A0AAU8JLS7_9CYAN</name>
<organism evidence="1">
    <name type="scientific">Planktothricoides raciborskii GIHE-MW2</name>
    <dbReference type="NCBI Taxonomy" id="2792601"/>
    <lineage>
        <taxon>Bacteria</taxon>
        <taxon>Bacillati</taxon>
        <taxon>Cyanobacteriota</taxon>
        <taxon>Cyanophyceae</taxon>
        <taxon>Oscillatoriophycideae</taxon>
        <taxon>Oscillatoriales</taxon>
        <taxon>Oscillatoriaceae</taxon>
        <taxon>Planktothricoides</taxon>
    </lineage>
</organism>
<evidence type="ECO:0000313" key="1">
    <source>
        <dbReference type="EMBL" id="XCM39216.1"/>
    </source>
</evidence>
<accession>A0AAU8JLS7</accession>
<gene>
    <name evidence="1" type="ORF">ABWT76_002121</name>
</gene>
<dbReference type="AlphaFoldDB" id="A0AAU8JLS7"/>
<keyword evidence="1" id="KW-0808">Transferase</keyword>
<dbReference type="RefSeq" id="WP_054469385.1">
    <property type="nucleotide sequence ID" value="NZ_CP159837.1"/>
</dbReference>
<dbReference type="EMBL" id="CP159837">
    <property type="protein sequence ID" value="XCM39216.1"/>
    <property type="molecule type" value="Genomic_DNA"/>
</dbReference>
<protein>
    <submittedName>
        <fullName evidence="1">Histidine kinase</fullName>
    </submittedName>
</protein>
<reference evidence="1" key="1">
    <citation type="submission" date="2024-07" db="EMBL/GenBank/DDBJ databases">
        <authorList>
            <person name="Kim Y.J."/>
            <person name="Jeong J.Y."/>
        </authorList>
    </citation>
    <scope>NUCLEOTIDE SEQUENCE</scope>
    <source>
        <strain evidence="1">GIHE-MW2</strain>
    </source>
</reference>